<evidence type="ECO:0000256" key="1">
    <source>
        <dbReference type="PROSITE-ProRule" id="PRU00023"/>
    </source>
</evidence>
<keyword evidence="4" id="KW-1185">Reference proteome</keyword>
<dbReference type="Proteomes" id="UP000037460">
    <property type="component" value="Unassembled WGS sequence"/>
</dbReference>
<proteinExistence type="predicted"/>
<dbReference type="EMBL" id="JWZX01000897">
    <property type="protein sequence ID" value="KOO35369.1"/>
    <property type="molecule type" value="Genomic_DNA"/>
</dbReference>
<dbReference type="InterPro" id="IPR001611">
    <property type="entry name" value="Leu-rich_rpt"/>
</dbReference>
<feature type="region of interest" description="Disordered" evidence="2">
    <location>
        <begin position="87"/>
        <end position="109"/>
    </location>
</feature>
<dbReference type="InterPro" id="IPR032675">
    <property type="entry name" value="LRR_dom_sf"/>
</dbReference>
<dbReference type="Gene3D" id="1.25.40.20">
    <property type="entry name" value="Ankyrin repeat-containing domain"/>
    <property type="match status" value="2"/>
</dbReference>
<dbReference type="Pfam" id="PF13516">
    <property type="entry name" value="LRR_6"/>
    <property type="match status" value="2"/>
</dbReference>
<dbReference type="SMART" id="SM00368">
    <property type="entry name" value="LRR_RI"/>
    <property type="match status" value="12"/>
</dbReference>
<dbReference type="InterPro" id="IPR052394">
    <property type="entry name" value="LRR-containing"/>
</dbReference>
<comment type="caution">
    <text evidence="3">The sequence shown here is derived from an EMBL/GenBank/DDBJ whole genome shotgun (WGS) entry which is preliminary data.</text>
</comment>
<dbReference type="Pfam" id="PF00023">
    <property type="entry name" value="Ank"/>
    <property type="match status" value="1"/>
</dbReference>
<keyword evidence="1" id="KW-0040">ANK repeat</keyword>
<sequence length="1801" mass="192772">MDEETEARPYFSQVRIARVDDKVQDYFAAHAALEARKAFERKYGPIPPTNREVEPDEKSFEEAFKVGPDCAKQLVAAYRAATVAAQQASTDGEVGSKPNPTGAAATADATPTLQKTLESASKLFKKSVPSPLNDPSAAERLGMVCLFATLRGPDLLERLQSRPTELASQYGQGAELWSFAQYREAFEAIPELKELVRTPFMQQIIVEILHNLAAAASPAEPALKSEMLALLGNEAVTNACWAQLRIAKAENDPPLLPNGLGDIREALDDSQQGDRYRNMYERLKRRADAVRLDEKLGKELTADRLLRILLRVLARKPVRRLFIYELWTRMWIQREADKGAGRATGATPAKVVLEADALGRSLALRMTIENVSKLDMTGSGSELIRRLETSSAPSPFAAYLQDVEVMAMLKAAPLTTRSGELSFVHKTVQEYLAASGLVASLHRAFDGTSLTDVESLLDEQAKASKRTNEATKSIVTSEPAVGVAEVAANAARLLKSAKARPLERLLAGLSASPLSQLRLAREEDDSVIEEQALDFLVDAVLADAGLAARLRVLRKLVGAVELHGGALEQVGRNLQTLLTARLAKRAHGTLLHEAAREGNVAVLCLALDACKDMAAESESNASKGVAGDAAMKVAAVDAPDDHGQTALYVAAVAGNEEAVMLLLKNDANAGARAHLVAELALVKNKVGSQGSERGARVRGLVAKGCVPQFEDDGGSKRFVRENLAVGAWMAGLTSAAVEDGCWRFEVEVVEVPIEQGVEVGWDGWFTCPPELSVGWSADDAVVDAFIPPGVEGALTAIATCNEDVYGKKMEAVRGVALGRDTSSIGFESRGTVYCNIPFEIFDNHSCSVMEVCGQRAGLQKWSKGDKLGVAIDMTRHVAFFALNDGEWVEVPLPKEEKRFFPALSGRFSGGELRLSIGERGDDGWRKLKPPPGTGPFRAIKDAATGNTPALAAAASGHITVARVLLERDASVWTDVEREHRWTLLHASARWNDKVLMEEALKHAPGSESMRDAEGLFPVELAALHQQKDVLAVLLERDVVKDSFATLKDLLTVFPKVLDLSERKPPLGPRNAELLSGLLLVHGEGCHQLNLCGQNPQTSGSKALAKVLKVNGGLTSLDLSNNSLCGVNVYGGTYTAEGITAIADALRVNGGLTSIDVRENNIAGDGAVQLAAAVLGNLKIEIFNKIPIKEMRANSLTELDLKEKYVGVEGGMVVAGLIPVMGALTALDLSFNDLKDESASAVCEAIKSNKETKLASLNVKKNGIGSIGANAVATMVAVTGGLTSINLSGNHLTKYGTDMTGIKELAAALVVNGALTRVDVRSNNIAGDSAEQLSAAILGNLKIEMFNEIPIKEIRANSITELDLQWKGIGVEGVMVLAVLIPVMGGLTSIDLSGNTLCGLGWQDGKGIYTTEGITAIADALRVNGALTKIDVSWNRFGPEGAKVFADALRVNGGLTALNASHNYLKDEGVSAICKAIQSNKETKLDSLNFKNNSISPVGANAVAAMVAVTGGLTSLNLSENQLCGLDWYGVGTYTAEGITAIADAMHVNGGLTSLDLSSNQLCGLGLDGRGTYTAEGITAIADALRVNGGLTGIDLSGNKLCGIWTDDEQGDQQGTYTAEGVSAIADALRVNGGLTKISSEWLKRTPSCEPPDFPTTNMLELCDPVGKQFKRKHPVKHEERVECRLDTVTTDQHEDLILCEAVLEFDEIDQRWSALVTAPSSRIARIMRPVLDEACWAAFVAHANAHYRAAFLAAFNGPLLRCVGRDLQITCDMWKAALPPSPAARHQLNMPHYRRLRNVAA</sequence>
<dbReference type="Gene3D" id="2.60.120.920">
    <property type="match status" value="1"/>
</dbReference>
<evidence type="ECO:0000256" key="2">
    <source>
        <dbReference type="SAM" id="MobiDB-lite"/>
    </source>
</evidence>
<accession>A0A0M0K988</accession>
<evidence type="ECO:0000313" key="4">
    <source>
        <dbReference type="Proteomes" id="UP000037460"/>
    </source>
</evidence>
<dbReference type="PANTHER" id="PTHR24114:SF2">
    <property type="entry name" value="F-BOX DOMAIN-CONTAINING PROTEIN-RELATED"/>
    <property type="match status" value="1"/>
</dbReference>
<feature type="repeat" description="ANK" evidence="1">
    <location>
        <begin position="944"/>
        <end position="971"/>
    </location>
</feature>
<dbReference type="InterPro" id="IPR036770">
    <property type="entry name" value="Ankyrin_rpt-contain_sf"/>
</dbReference>
<protein>
    <submittedName>
        <fullName evidence="3">Protein nlrc3</fullName>
    </submittedName>
</protein>
<organism evidence="3 4">
    <name type="scientific">Chrysochromulina tobinii</name>
    <dbReference type="NCBI Taxonomy" id="1460289"/>
    <lineage>
        <taxon>Eukaryota</taxon>
        <taxon>Haptista</taxon>
        <taxon>Haptophyta</taxon>
        <taxon>Prymnesiophyceae</taxon>
        <taxon>Prymnesiales</taxon>
        <taxon>Chrysochromulinaceae</taxon>
        <taxon>Chrysochromulina</taxon>
    </lineage>
</organism>
<reference evidence="4" key="1">
    <citation type="journal article" date="2015" name="PLoS Genet.">
        <title>Genome Sequence and Transcriptome Analyses of Chrysochromulina tobin: Metabolic Tools for Enhanced Algal Fitness in the Prominent Order Prymnesiales (Haptophyceae).</title>
        <authorList>
            <person name="Hovde B.T."/>
            <person name="Deodato C.R."/>
            <person name="Hunsperger H.M."/>
            <person name="Ryken S.A."/>
            <person name="Yost W."/>
            <person name="Jha R.K."/>
            <person name="Patterson J."/>
            <person name="Monnat R.J. Jr."/>
            <person name="Barlow S.B."/>
            <person name="Starkenburg S.R."/>
            <person name="Cattolico R.A."/>
        </authorList>
    </citation>
    <scope>NUCLEOTIDE SEQUENCE</scope>
    <source>
        <strain evidence="4">CCMP291</strain>
    </source>
</reference>
<dbReference type="PANTHER" id="PTHR24114">
    <property type="entry name" value="LEUCINE RICH REPEAT FAMILY PROTEIN"/>
    <property type="match status" value="1"/>
</dbReference>
<dbReference type="SUPFAM" id="SSF52047">
    <property type="entry name" value="RNI-like"/>
    <property type="match status" value="2"/>
</dbReference>
<dbReference type="InterPro" id="IPR043136">
    <property type="entry name" value="B30.2/SPRY_sf"/>
</dbReference>
<gene>
    <name evidence="3" type="ORF">Ctob_015747</name>
</gene>
<dbReference type="PROSITE" id="PS50088">
    <property type="entry name" value="ANK_REPEAT"/>
    <property type="match status" value="2"/>
</dbReference>
<evidence type="ECO:0000313" key="3">
    <source>
        <dbReference type="EMBL" id="KOO35369.1"/>
    </source>
</evidence>
<dbReference type="SMART" id="SM00248">
    <property type="entry name" value="ANK"/>
    <property type="match status" value="5"/>
</dbReference>
<dbReference type="Gene3D" id="3.80.10.10">
    <property type="entry name" value="Ribonuclease Inhibitor"/>
    <property type="match status" value="6"/>
</dbReference>
<dbReference type="SUPFAM" id="SSF48403">
    <property type="entry name" value="Ankyrin repeat"/>
    <property type="match status" value="1"/>
</dbReference>
<dbReference type="PROSITE" id="PS50297">
    <property type="entry name" value="ANK_REP_REGION"/>
    <property type="match status" value="2"/>
</dbReference>
<feature type="compositionally biased region" description="Low complexity" evidence="2">
    <location>
        <begin position="98"/>
        <end position="109"/>
    </location>
</feature>
<name>A0A0M0K988_9EUKA</name>
<dbReference type="InterPro" id="IPR002110">
    <property type="entry name" value="Ankyrin_rpt"/>
</dbReference>
<feature type="repeat" description="ANK" evidence="1">
    <location>
        <begin position="642"/>
        <end position="674"/>
    </location>
</feature>